<dbReference type="AlphaFoldDB" id="A0A834NCS4"/>
<dbReference type="SUPFAM" id="SSF52113">
    <property type="entry name" value="BRCT domain"/>
    <property type="match status" value="1"/>
</dbReference>
<proteinExistence type="predicted"/>
<comment type="caution">
    <text evidence="3">The sequence shown here is derived from an EMBL/GenBank/DDBJ whole genome shotgun (WGS) entry which is preliminary data.</text>
</comment>
<dbReference type="CDD" id="cd17736">
    <property type="entry name" value="BRCT_microcephalin_rpt2"/>
    <property type="match status" value="1"/>
</dbReference>
<evidence type="ECO:0000256" key="1">
    <source>
        <dbReference type="SAM" id="MobiDB-lite"/>
    </source>
</evidence>
<dbReference type="InterPro" id="IPR001357">
    <property type="entry name" value="BRCT_dom"/>
</dbReference>
<gene>
    <name evidence="3" type="ORF">HZH66_004191</name>
</gene>
<dbReference type="Gene3D" id="3.40.50.10190">
    <property type="entry name" value="BRCT domain"/>
    <property type="match status" value="2"/>
</dbReference>
<feature type="compositionally biased region" description="Polar residues" evidence="1">
    <location>
        <begin position="497"/>
        <end position="515"/>
    </location>
</feature>
<evidence type="ECO:0000259" key="2">
    <source>
        <dbReference type="PROSITE" id="PS50172"/>
    </source>
</evidence>
<feature type="region of interest" description="Disordered" evidence="1">
    <location>
        <begin position="443"/>
        <end position="515"/>
    </location>
</feature>
<dbReference type="InterPro" id="IPR022047">
    <property type="entry name" value="Microcephalin-like"/>
</dbReference>
<dbReference type="Pfam" id="PF00533">
    <property type="entry name" value="BRCT"/>
    <property type="match status" value="1"/>
</dbReference>
<sequence>MSPSKRKTININSEDESSPKCRRSSLAVNLSYTNLTDSGNGSLRKTQIKNNESFNDQMQSYMIPNDDEELEIMQEEKNSSKTSNINKINNRGSCIEDKLLRNIRVRIIDVKDIKENDATCEKLRNAILNKTREIFNKQDECAIKTNLVLQNQKNKVLTTTSQEIIDKSLIPIDEVTSIQSNTHNENLRIFSTPINKSCNVNESIDKSKITKRRLFTHNDIIDSQVIETVTEENHDSENNLQQLSLTNFNYKSSPIISGNYKRHHISKLSLKNLSETRTKCNLEEDLSQKTESNLSSLNDEIESIGTPIFCSTYNEELGGNNNKFIEEHNINNERHKKNAKLVSMELTAVQGNIWEYNNTYIDKMVIKNSEVRNKKESEDQSTKEKINQTTSISDKESIMNHETIIKISNTILQSSQYNIEKNDNIKSIIDKNENSIEELGSSLDVNTSMDNESEQESIRSSLQVNTSLNSTYKNRHSYNEEQRSKQQNTRTSKKHSQYNNEATDGNDDSTSYIESTPYNVPQSQLKCDTVIYNTKFKDSTKIIETLTNKTIKKKNKSICNPKNEQCICKIHTTHSIMCTEKGKDILHKPVILDDSPIVTSNKQKYKEIIIEDSFREEHESGKDKIKNNSLANINVISSKPKKKKLLPLCESSELSFTPMEKSLSPEEPLITKKKKRFKKKRMMKQNLQARTCNVSNDIEKHDDSSENNFSFNLKQKNKRKKPKKVISKKIVIKKMADNDILKQLKNLHKHSDQEVETVEDRYSLNEFRTRKETSQWLVHKSQKIIMVVTGFSHRDKNLIRNIVKTLGMASIESNVTRRTTHVVSTGVRTLNLLHGIIRGCWLVKLEWVLKSLENNGWLNPEHYEITHFSKAVKENRKDRELFGMAYVPELFATSGFLHVENGTTPPAHILKDLIKAAGGRLTEYPQAAKIIIGANGVKESWILDSITTGVLQSTTQYQRK</sequence>
<dbReference type="PANTHER" id="PTHR14625:SF3">
    <property type="entry name" value="MICROCEPHALIN"/>
    <property type="match status" value="1"/>
</dbReference>
<name>A0A834NCS4_VESVU</name>
<feature type="region of interest" description="Disordered" evidence="1">
    <location>
        <begin position="372"/>
        <end position="393"/>
    </location>
</feature>
<dbReference type="Proteomes" id="UP000614350">
    <property type="component" value="Unassembled WGS sequence"/>
</dbReference>
<dbReference type="GO" id="GO:0000278">
    <property type="term" value="P:mitotic cell cycle"/>
    <property type="evidence" value="ECO:0007669"/>
    <property type="project" value="TreeGrafter"/>
</dbReference>
<organism evidence="3 4">
    <name type="scientific">Vespula vulgaris</name>
    <name type="common">Yellow jacket</name>
    <name type="synonym">Wasp</name>
    <dbReference type="NCBI Taxonomy" id="7454"/>
    <lineage>
        <taxon>Eukaryota</taxon>
        <taxon>Metazoa</taxon>
        <taxon>Ecdysozoa</taxon>
        <taxon>Arthropoda</taxon>
        <taxon>Hexapoda</taxon>
        <taxon>Insecta</taxon>
        <taxon>Pterygota</taxon>
        <taxon>Neoptera</taxon>
        <taxon>Endopterygota</taxon>
        <taxon>Hymenoptera</taxon>
        <taxon>Apocrita</taxon>
        <taxon>Aculeata</taxon>
        <taxon>Vespoidea</taxon>
        <taxon>Vespidae</taxon>
        <taxon>Vespinae</taxon>
        <taxon>Vespula</taxon>
    </lineage>
</organism>
<feature type="compositionally biased region" description="Basic and acidic residues" evidence="1">
    <location>
        <begin position="372"/>
        <end position="386"/>
    </location>
</feature>
<dbReference type="EMBL" id="JACSEA010000003">
    <property type="protein sequence ID" value="KAF7405285.1"/>
    <property type="molecule type" value="Genomic_DNA"/>
</dbReference>
<evidence type="ECO:0000313" key="4">
    <source>
        <dbReference type="Proteomes" id="UP000614350"/>
    </source>
</evidence>
<evidence type="ECO:0000313" key="3">
    <source>
        <dbReference type="EMBL" id="KAF7405285.1"/>
    </source>
</evidence>
<accession>A0A834NCS4</accession>
<dbReference type="InterPro" id="IPR036420">
    <property type="entry name" value="BRCT_dom_sf"/>
</dbReference>
<feature type="domain" description="BRCT" evidence="2">
    <location>
        <begin position="782"/>
        <end position="865"/>
    </location>
</feature>
<feature type="region of interest" description="Disordered" evidence="1">
    <location>
        <begin position="1"/>
        <end position="23"/>
    </location>
</feature>
<reference evidence="3" key="1">
    <citation type="journal article" date="2020" name="G3 (Bethesda)">
        <title>High-Quality Assemblies for Three Invasive Social Wasps from the &lt;i&gt;Vespula&lt;/i&gt; Genus.</title>
        <authorList>
            <person name="Harrop T.W.R."/>
            <person name="Guhlin J."/>
            <person name="McLaughlin G.M."/>
            <person name="Permina E."/>
            <person name="Stockwell P."/>
            <person name="Gilligan J."/>
            <person name="Le Lec M.F."/>
            <person name="Gruber M.A.M."/>
            <person name="Quinn O."/>
            <person name="Lovegrove M."/>
            <person name="Duncan E.J."/>
            <person name="Remnant E.J."/>
            <person name="Van Eeckhoven J."/>
            <person name="Graham B."/>
            <person name="Knapp R.A."/>
            <person name="Langford K.W."/>
            <person name="Kronenberg Z."/>
            <person name="Press M.O."/>
            <person name="Eacker S.M."/>
            <person name="Wilson-Rankin E.E."/>
            <person name="Purcell J."/>
            <person name="Lester P.J."/>
            <person name="Dearden P.K."/>
        </authorList>
    </citation>
    <scope>NUCLEOTIDE SEQUENCE</scope>
    <source>
        <strain evidence="3">Marl-1</strain>
    </source>
</reference>
<keyword evidence="4" id="KW-1185">Reference proteome</keyword>
<dbReference type="PANTHER" id="PTHR14625">
    <property type="entry name" value="MICROCEPHALIN"/>
    <property type="match status" value="1"/>
</dbReference>
<protein>
    <recommendedName>
        <fullName evidence="2">BRCT domain-containing protein</fullName>
    </recommendedName>
</protein>
<feature type="compositionally biased region" description="Polar residues" evidence="1">
    <location>
        <begin position="458"/>
        <end position="472"/>
    </location>
</feature>
<dbReference type="PROSITE" id="PS50172">
    <property type="entry name" value="BRCT"/>
    <property type="match status" value="1"/>
</dbReference>
<dbReference type="SMART" id="SM00292">
    <property type="entry name" value="BRCT"/>
    <property type="match status" value="2"/>
</dbReference>